<accession>A0A9J6BR37</accession>
<keyword evidence="8 11" id="KW-0342">GTP-binding</keyword>
<protein>
    <recommendedName>
        <fullName evidence="3">Signal recognition particle receptor subunit beta</fullName>
    </recommendedName>
</protein>
<keyword evidence="12" id="KW-0479">Metal-binding</keyword>
<gene>
    <name evidence="14" type="ORF">PVAND_002471</name>
</gene>
<comment type="similarity">
    <text evidence="2">Belongs to the SRP receptor beta subunit family.</text>
</comment>
<evidence type="ECO:0000256" key="10">
    <source>
        <dbReference type="ARBA" id="ARBA00023170"/>
    </source>
</evidence>
<dbReference type="InterPro" id="IPR024156">
    <property type="entry name" value="Small_GTPase_ARF"/>
</dbReference>
<organism evidence="14 15">
    <name type="scientific">Polypedilum vanderplanki</name>
    <name type="common">Sleeping chironomid midge</name>
    <dbReference type="NCBI Taxonomy" id="319348"/>
    <lineage>
        <taxon>Eukaryota</taxon>
        <taxon>Metazoa</taxon>
        <taxon>Ecdysozoa</taxon>
        <taxon>Arthropoda</taxon>
        <taxon>Hexapoda</taxon>
        <taxon>Insecta</taxon>
        <taxon>Pterygota</taxon>
        <taxon>Neoptera</taxon>
        <taxon>Endopterygota</taxon>
        <taxon>Diptera</taxon>
        <taxon>Nematocera</taxon>
        <taxon>Chironomoidea</taxon>
        <taxon>Chironomidae</taxon>
        <taxon>Chironominae</taxon>
        <taxon>Polypedilum</taxon>
        <taxon>Polypedilum</taxon>
    </lineage>
</organism>
<feature type="transmembrane region" description="Helical" evidence="13">
    <location>
        <begin position="20"/>
        <end position="37"/>
    </location>
</feature>
<feature type="binding site" evidence="11">
    <location>
        <position position="98"/>
    </location>
    <ligand>
        <name>GTP</name>
        <dbReference type="ChEBI" id="CHEBI:37565"/>
    </ligand>
</feature>
<dbReference type="InterPro" id="IPR027417">
    <property type="entry name" value="P-loop_NTPase"/>
</dbReference>
<evidence type="ECO:0000256" key="4">
    <source>
        <dbReference type="ARBA" id="ARBA00022692"/>
    </source>
</evidence>
<dbReference type="GO" id="GO:0046872">
    <property type="term" value="F:metal ion binding"/>
    <property type="evidence" value="ECO:0007669"/>
    <property type="project" value="UniProtKB-KW"/>
</dbReference>
<reference evidence="14" key="1">
    <citation type="submission" date="2021-03" db="EMBL/GenBank/DDBJ databases">
        <title>Chromosome level genome of the anhydrobiotic midge Polypedilum vanderplanki.</title>
        <authorList>
            <person name="Yoshida Y."/>
            <person name="Kikawada T."/>
            <person name="Gusev O."/>
        </authorList>
    </citation>
    <scope>NUCLEOTIDE SEQUENCE</scope>
    <source>
        <strain evidence="14">NIAS01</strain>
        <tissue evidence="14">Whole body or cell culture</tissue>
    </source>
</reference>
<dbReference type="Gene3D" id="3.40.50.300">
    <property type="entry name" value="P-loop containing nucleotide triphosphate hydrolases"/>
    <property type="match status" value="1"/>
</dbReference>
<evidence type="ECO:0000313" key="15">
    <source>
        <dbReference type="Proteomes" id="UP001107558"/>
    </source>
</evidence>
<keyword evidence="5 11" id="KW-0547">Nucleotide-binding</keyword>
<feature type="binding site" evidence="11">
    <location>
        <begin position="156"/>
        <end position="159"/>
    </location>
    <ligand>
        <name>GTP</name>
        <dbReference type="ChEBI" id="CHEBI:37565"/>
    </ligand>
</feature>
<evidence type="ECO:0000256" key="6">
    <source>
        <dbReference type="ARBA" id="ARBA00022824"/>
    </source>
</evidence>
<dbReference type="OrthoDB" id="41266at2759"/>
<dbReference type="InterPro" id="IPR019009">
    <property type="entry name" value="SRP_receptor_beta_su"/>
</dbReference>
<evidence type="ECO:0000313" key="14">
    <source>
        <dbReference type="EMBL" id="KAG5672337.1"/>
    </source>
</evidence>
<dbReference type="GO" id="GO:0006886">
    <property type="term" value="P:intracellular protein transport"/>
    <property type="evidence" value="ECO:0007669"/>
    <property type="project" value="TreeGrafter"/>
</dbReference>
<dbReference type="GO" id="GO:0003924">
    <property type="term" value="F:GTPase activity"/>
    <property type="evidence" value="ECO:0007669"/>
    <property type="project" value="InterPro"/>
</dbReference>
<evidence type="ECO:0000256" key="2">
    <source>
        <dbReference type="ARBA" id="ARBA00005619"/>
    </source>
</evidence>
<evidence type="ECO:0000256" key="3">
    <source>
        <dbReference type="ARBA" id="ARBA00020256"/>
    </source>
</evidence>
<dbReference type="SUPFAM" id="SSF52540">
    <property type="entry name" value="P-loop containing nucleoside triphosphate hydrolases"/>
    <property type="match status" value="1"/>
</dbReference>
<keyword evidence="10" id="KW-0675">Receptor</keyword>
<dbReference type="Proteomes" id="UP001107558">
    <property type="component" value="Chromosome 3"/>
</dbReference>
<evidence type="ECO:0000256" key="7">
    <source>
        <dbReference type="ARBA" id="ARBA00022989"/>
    </source>
</evidence>
<dbReference type="Pfam" id="PF09439">
    <property type="entry name" value="SRPRB"/>
    <property type="match status" value="1"/>
</dbReference>
<sequence length="239" mass="27189">MDKETRKEPIRLSEINFTPILIAFAVVFLTLVIIYLIKKRSPRRTDILLAGLCDSGKTLLYSLLLNGNEVETFTSLKENCGIFQIEDSKSLRIVDLPGHERLRLRLLENYKNSTKAIIYVVDSTTVQKEIRDVADFLYTLLADKALSSLNVLILCNKQDETMAKGKQVVEQLLEKEINVIRKTRTSQLQSVDNSSDKTMYLGKSDKDFDFSQISQKISFAESSAKNKDIEQIISFIKAL</sequence>
<dbReference type="GO" id="GO:0005794">
    <property type="term" value="C:Golgi apparatus"/>
    <property type="evidence" value="ECO:0007669"/>
    <property type="project" value="TreeGrafter"/>
</dbReference>
<evidence type="ECO:0000256" key="12">
    <source>
        <dbReference type="PIRSR" id="PIRSR606689-2"/>
    </source>
</evidence>
<keyword evidence="15" id="KW-1185">Reference proteome</keyword>
<evidence type="ECO:0000256" key="11">
    <source>
        <dbReference type="PIRSR" id="PIRSR606689-1"/>
    </source>
</evidence>
<dbReference type="CDD" id="cd04105">
    <property type="entry name" value="SR_beta"/>
    <property type="match status" value="1"/>
</dbReference>
<evidence type="ECO:0000256" key="1">
    <source>
        <dbReference type="ARBA" id="ARBA00004389"/>
    </source>
</evidence>
<comment type="subcellular location">
    <subcellularLocation>
        <location evidence="1">Endoplasmic reticulum membrane</location>
        <topology evidence="1">Single-pass membrane protein</topology>
    </subcellularLocation>
</comment>
<name>A0A9J6BR37_POLVA</name>
<proteinExistence type="inferred from homology"/>
<feature type="binding site" evidence="12">
    <location>
        <position position="58"/>
    </location>
    <ligand>
        <name>Mg(2+)</name>
        <dbReference type="ChEBI" id="CHEBI:18420"/>
    </ligand>
</feature>
<keyword evidence="9 13" id="KW-0472">Membrane</keyword>
<feature type="binding site" evidence="12">
    <location>
        <position position="75"/>
    </location>
    <ligand>
        <name>Mg(2+)</name>
        <dbReference type="ChEBI" id="CHEBI:18420"/>
    </ligand>
</feature>
<dbReference type="GO" id="GO:0034067">
    <property type="term" value="P:protein localization to Golgi apparatus"/>
    <property type="evidence" value="ECO:0007669"/>
    <property type="project" value="TreeGrafter"/>
</dbReference>
<dbReference type="GO" id="GO:0005789">
    <property type="term" value="C:endoplasmic reticulum membrane"/>
    <property type="evidence" value="ECO:0007669"/>
    <property type="project" value="UniProtKB-SubCell"/>
</dbReference>
<keyword evidence="6" id="KW-0256">Endoplasmic reticulum</keyword>
<feature type="binding site" evidence="11">
    <location>
        <begin position="51"/>
        <end position="58"/>
    </location>
    <ligand>
        <name>GTP</name>
        <dbReference type="ChEBI" id="CHEBI:37565"/>
    </ligand>
</feature>
<dbReference type="InterPro" id="IPR006689">
    <property type="entry name" value="Small_GTPase_ARF/SAR"/>
</dbReference>
<evidence type="ECO:0000256" key="5">
    <source>
        <dbReference type="ARBA" id="ARBA00022741"/>
    </source>
</evidence>
<evidence type="ECO:0000256" key="8">
    <source>
        <dbReference type="ARBA" id="ARBA00023134"/>
    </source>
</evidence>
<keyword evidence="7 13" id="KW-1133">Transmembrane helix</keyword>
<evidence type="ECO:0000256" key="9">
    <source>
        <dbReference type="ARBA" id="ARBA00023136"/>
    </source>
</evidence>
<dbReference type="EMBL" id="JADBJN010000003">
    <property type="protein sequence ID" value="KAG5672337.1"/>
    <property type="molecule type" value="Genomic_DNA"/>
</dbReference>
<dbReference type="AlphaFoldDB" id="A0A9J6BR37"/>
<dbReference type="PROSITE" id="PS51417">
    <property type="entry name" value="ARF"/>
    <property type="match status" value="1"/>
</dbReference>
<keyword evidence="4 13" id="KW-0812">Transmembrane</keyword>
<evidence type="ECO:0000256" key="13">
    <source>
        <dbReference type="SAM" id="Phobius"/>
    </source>
</evidence>
<keyword evidence="12" id="KW-0460">Magnesium</keyword>
<dbReference type="SMART" id="SM00178">
    <property type="entry name" value="SAR"/>
    <property type="match status" value="1"/>
</dbReference>
<dbReference type="GO" id="GO:0005525">
    <property type="term" value="F:GTP binding"/>
    <property type="evidence" value="ECO:0007669"/>
    <property type="project" value="UniProtKB-KW"/>
</dbReference>
<dbReference type="SMART" id="SM00177">
    <property type="entry name" value="ARF"/>
    <property type="match status" value="1"/>
</dbReference>
<comment type="caution">
    <text evidence="14">The sequence shown here is derived from an EMBL/GenBank/DDBJ whole genome shotgun (WGS) entry which is preliminary data.</text>
</comment>
<dbReference type="GO" id="GO:0043001">
    <property type="term" value="P:Golgi to plasma membrane protein transport"/>
    <property type="evidence" value="ECO:0007669"/>
    <property type="project" value="TreeGrafter"/>
</dbReference>
<dbReference type="PANTHER" id="PTHR45909:SF1">
    <property type="entry name" value="ADP-RIBOSYLATION FACTOR-RELATED PROTEIN 1"/>
    <property type="match status" value="1"/>
</dbReference>
<dbReference type="PANTHER" id="PTHR45909">
    <property type="entry name" value="ADP-RIBOSYLATION FACTOR-RELATED PROTEIN 1"/>
    <property type="match status" value="1"/>
</dbReference>